<comment type="caution">
    <text evidence="8">The sequence shown here is derived from an EMBL/GenBank/DDBJ whole genome shotgun (WGS) entry which is preliminary data.</text>
</comment>
<dbReference type="PANTHER" id="PTHR43124">
    <property type="entry name" value="PURINE EFFLUX PUMP PBUE"/>
    <property type="match status" value="1"/>
</dbReference>
<evidence type="ECO:0000256" key="6">
    <source>
        <dbReference type="SAM" id="Phobius"/>
    </source>
</evidence>
<feature type="transmembrane region" description="Helical" evidence="6">
    <location>
        <begin position="334"/>
        <end position="355"/>
    </location>
</feature>
<dbReference type="AlphaFoldDB" id="A0A5N8X9I6"/>
<organism evidence="8 9">
    <name type="scientific">Streptomyces spongiae</name>
    <dbReference type="NCBI Taxonomy" id="565072"/>
    <lineage>
        <taxon>Bacteria</taxon>
        <taxon>Bacillati</taxon>
        <taxon>Actinomycetota</taxon>
        <taxon>Actinomycetes</taxon>
        <taxon>Kitasatosporales</taxon>
        <taxon>Streptomycetaceae</taxon>
        <taxon>Streptomyces</taxon>
    </lineage>
</organism>
<feature type="transmembrane region" description="Helical" evidence="6">
    <location>
        <begin position="41"/>
        <end position="60"/>
    </location>
</feature>
<feature type="transmembrane region" description="Helical" evidence="6">
    <location>
        <begin position="130"/>
        <end position="156"/>
    </location>
</feature>
<dbReference type="SUPFAM" id="SSF103473">
    <property type="entry name" value="MFS general substrate transporter"/>
    <property type="match status" value="1"/>
</dbReference>
<dbReference type="Proteomes" id="UP000400924">
    <property type="component" value="Unassembled WGS sequence"/>
</dbReference>
<sequence length="401" mass="40791">MTSRWGVAALGFGVFAVGTGEFVLAGLLSLLSESFRICETTAGQVVTTFALAATIAAPLLGALTGAWPRRRVLLVAVLASTLGNAATALAPTFPVVLVAQAVAAAGVGMFVPAASVTAAALVPPERQGRAIAATVTGFTAATALGVPLGTAIGGAVGWRATMWFVTVLTVLGLAGVLTLIPKRIPTPAAPGLRERLRPLGDRRALALFATTLTAFTAVYIPYTYISVIFTPATGGSGGRLAVLLFTLGIVGLLGNLAAGALADRWSGRPVVTVALIALAVGLVILPLTTAAPIPATVMIAAYGFAAFAITTPQQHRLITLDPESASVLIPLNQAVLYLAISLSGLVGAAGIRWLGANRVSILAAMIAVLALSLSELANRLARRPLAEPHRTGKDSRAFSDG</sequence>
<dbReference type="InterPro" id="IPR011701">
    <property type="entry name" value="MFS"/>
</dbReference>
<evidence type="ECO:0000259" key="7">
    <source>
        <dbReference type="PROSITE" id="PS50850"/>
    </source>
</evidence>
<feature type="transmembrane region" description="Helical" evidence="6">
    <location>
        <begin position="72"/>
        <end position="91"/>
    </location>
</feature>
<name>A0A5N8X9I6_9ACTN</name>
<evidence type="ECO:0000256" key="2">
    <source>
        <dbReference type="ARBA" id="ARBA00022475"/>
    </source>
</evidence>
<keyword evidence="5 6" id="KW-0472">Membrane</keyword>
<dbReference type="GO" id="GO:0022857">
    <property type="term" value="F:transmembrane transporter activity"/>
    <property type="evidence" value="ECO:0007669"/>
    <property type="project" value="InterPro"/>
</dbReference>
<gene>
    <name evidence="8" type="ORF">FNH08_02835</name>
</gene>
<accession>A0A5N8X9I6</accession>
<feature type="transmembrane region" description="Helical" evidence="6">
    <location>
        <begin position="269"/>
        <end position="287"/>
    </location>
</feature>
<evidence type="ECO:0000313" key="8">
    <source>
        <dbReference type="EMBL" id="MPY56150.1"/>
    </source>
</evidence>
<reference evidence="8 9" key="1">
    <citation type="submission" date="2019-07" db="EMBL/GenBank/DDBJ databases">
        <title>New species of Amycolatopsis and Streptomyces.</title>
        <authorList>
            <person name="Duangmal K."/>
            <person name="Teo W.F.A."/>
            <person name="Lipun K."/>
        </authorList>
    </citation>
    <scope>NUCLEOTIDE SEQUENCE [LARGE SCALE GENOMIC DNA]</scope>
    <source>
        <strain evidence="8 9">NBRC 106415</strain>
    </source>
</reference>
<keyword evidence="2" id="KW-1003">Cell membrane</keyword>
<evidence type="ECO:0000256" key="1">
    <source>
        <dbReference type="ARBA" id="ARBA00004651"/>
    </source>
</evidence>
<dbReference type="InterPro" id="IPR020846">
    <property type="entry name" value="MFS_dom"/>
</dbReference>
<keyword evidence="3 6" id="KW-0812">Transmembrane</keyword>
<dbReference type="PANTHER" id="PTHR43124:SF3">
    <property type="entry name" value="CHLORAMPHENICOL EFFLUX PUMP RV0191"/>
    <property type="match status" value="1"/>
</dbReference>
<dbReference type="Pfam" id="PF07690">
    <property type="entry name" value="MFS_1"/>
    <property type="match status" value="1"/>
</dbReference>
<keyword evidence="4 6" id="KW-1133">Transmembrane helix</keyword>
<evidence type="ECO:0000313" key="9">
    <source>
        <dbReference type="Proteomes" id="UP000400924"/>
    </source>
</evidence>
<dbReference type="CDD" id="cd17324">
    <property type="entry name" value="MFS_NepI_like"/>
    <property type="match status" value="1"/>
</dbReference>
<comment type="subcellular location">
    <subcellularLocation>
        <location evidence="1">Cell membrane</location>
        <topology evidence="1">Multi-pass membrane protein</topology>
    </subcellularLocation>
</comment>
<dbReference type="InterPro" id="IPR050189">
    <property type="entry name" value="MFS_Efflux_Transporters"/>
</dbReference>
<keyword evidence="9" id="KW-1185">Reference proteome</keyword>
<feature type="transmembrane region" description="Helical" evidence="6">
    <location>
        <begin position="205"/>
        <end position="229"/>
    </location>
</feature>
<proteinExistence type="predicted"/>
<evidence type="ECO:0000256" key="4">
    <source>
        <dbReference type="ARBA" id="ARBA00022989"/>
    </source>
</evidence>
<evidence type="ECO:0000256" key="3">
    <source>
        <dbReference type="ARBA" id="ARBA00022692"/>
    </source>
</evidence>
<protein>
    <submittedName>
        <fullName evidence="8">MFS transporter</fullName>
    </submittedName>
</protein>
<evidence type="ECO:0000256" key="5">
    <source>
        <dbReference type="ARBA" id="ARBA00023136"/>
    </source>
</evidence>
<feature type="transmembrane region" description="Helical" evidence="6">
    <location>
        <begin position="97"/>
        <end position="123"/>
    </location>
</feature>
<dbReference type="GO" id="GO:0005886">
    <property type="term" value="C:plasma membrane"/>
    <property type="evidence" value="ECO:0007669"/>
    <property type="project" value="UniProtKB-SubCell"/>
</dbReference>
<dbReference type="InterPro" id="IPR036259">
    <property type="entry name" value="MFS_trans_sf"/>
</dbReference>
<feature type="transmembrane region" description="Helical" evidence="6">
    <location>
        <begin position="241"/>
        <end position="262"/>
    </location>
</feature>
<feature type="domain" description="Major facilitator superfamily (MFS) profile" evidence="7">
    <location>
        <begin position="6"/>
        <end position="382"/>
    </location>
</feature>
<dbReference type="EMBL" id="VJZC01000008">
    <property type="protein sequence ID" value="MPY56150.1"/>
    <property type="molecule type" value="Genomic_DNA"/>
</dbReference>
<feature type="transmembrane region" description="Helical" evidence="6">
    <location>
        <begin position="162"/>
        <end position="184"/>
    </location>
</feature>
<dbReference type="PROSITE" id="PS50850">
    <property type="entry name" value="MFS"/>
    <property type="match status" value="1"/>
</dbReference>
<dbReference type="Gene3D" id="1.20.1250.20">
    <property type="entry name" value="MFS general substrate transporter like domains"/>
    <property type="match status" value="1"/>
</dbReference>